<evidence type="ECO:0000259" key="3">
    <source>
        <dbReference type="Pfam" id="PF00185"/>
    </source>
</evidence>
<dbReference type="GO" id="GO:0004585">
    <property type="term" value="F:ornithine carbamoyltransferase activity"/>
    <property type="evidence" value="ECO:0007669"/>
    <property type="project" value="InterPro"/>
</dbReference>
<dbReference type="GO" id="GO:0019240">
    <property type="term" value="P:citrulline biosynthetic process"/>
    <property type="evidence" value="ECO:0007669"/>
    <property type="project" value="TreeGrafter"/>
</dbReference>
<dbReference type="PANTHER" id="PTHR45753">
    <property type="entry name" value="ORNITHINE CARBAMOYLTRANSFERASE, MITOCHONDRIAL"/>
    <property type="match status" value="1"/>
</dbReference>
<feature type="binding site" evidence="2">
    <location>
        <position position="142"/>
    </location>
    <ligand>
        <name>N(2)-succinyl-L-ornithine</name>
        <dbReference type="ChEBI" id="CHEBI:58514"/>
    </ligand>
</feature>
<dbReference type="InterPro" id="IPR006130">
    <property type="entry name" value="Asp/Orn_carbamoylTrfase"/>
</dbReference>
<dbReference type="InterPro" id="IPR006131">
    <property type="entry name" value="Asp_carbamoyltransf_Asp/Orn-bd"/>
</dbReference>
<feature type="binding site" evidence="2">
    <location>
        <position position="75"/>
    </location>
    <ligand>
        <name>carbamoyl phosphate</name>
        <dbReference type="ChEBI" id="CHEBI:58228"/>
        <note>ligand shared between two neighboring subunits</note>
    </ligand>
</feature>
<comment type="subunit">
    <text evidence="2">Homotrimer.</text>
</comment>
<comment type="similarity">
    <text evidence="2">Belongs to the aspartate/ornithine carbamoyltransferase superfamily. SOTCase family.</text>
</comment>
<dbReference type="PRINTS" id="PR00100">
    <property type="entry name" value="AOTCASE"/>
</dbReference>
<feature type="binding site" evidence="2">
    <location>
        <position position="236"/>
    </location>
    <ligand>
        <name>N(2)-succinyl-L-ornithine</name>
        <dbReference type="ChEBI" id="CHEBI:58514"/>
    </ligand>
</feature>
<proteinExistence type="inferred from homology"/>
<dbReference type="GO" id="GO:0042450">
    <property type="term" value="P:L-arginine biosynthetic process via ornithine"/>
    <property type="evidence" value="ECO:0007669"/>
    <property type="project" value="TreeGrafter"/>
</dbReference>
<comment type="function">
    <text evidence="2">Catalyzes the transfer of the carbamoyl group from carbamoyl phosphate to the delta-amino group of N(2)-succinyl-L-ornithine to produce N(2)-succinyl-L-citrulline. Is essential for arginine biosynthesis.</text>
</comment>
<dbReference type="Pfam" id="PF00185">
    <property type="entry name" value="OTCace"/>
    <property type="match status" value="1"/>
</dbReference>
<feature type="domain" description="Aspartate/ornithine carbamoyltransferase Asp/Orn-binding" evidence="3">
    <location>
        <begin position="184"/>
        <end position="310"/>
    </location>
</feature>
<reference evidence="5 6" key="1">
    <citation type="submission" date="2024-04" db="EMBL/GenBank/DDBJ databases">
        <title>Novel genus in family Flammeovirgaceae.</title>
        <authorList>
            <person name="Nguyen T.H."/>
            <person name="Vuong T.Q."/>
            <person name="Le H."/>
            <person name="Kim S.-G."/>
        </authorList>
    </citation>
    <scope>NUCLEOTIDE SEQUENCE [LARGE SCALE GENOMIC DNA]</scope>
    <source>
        <strain evidence="5 6">JCM 23209</strain>
    </source>
</reference>
<keyword evidence="6" id="KW-1185">Reference proteome</keyword>
<evidence type="ECO:0000313" key="6">
    <source>
        <dbReference type="Proteomes" id="UP001403385"/>
    </source>
</evidence>
<evidence type="ECO:0000313" key="5">
    <source>
        <dbReference type="EMBL" id="MEN7546784.1"/>
    </source>
</evidence>
<feature type="domain" description="Aspartate/ornithine carbamoyltransferase carbamoyl-P binding" evidence="4">
    <location>
        <begin position="2"/>
        <end position="160"/>
    </location>
</feature>
<dbReference type="Gene3D" id="3.40.50.1370">
    <property type="entry name" value="Aspartate/ornithine carbamoyltransferase"/>
    <property type="match status" value="2"/>
</dbReference>
<organism evidence="5 6">
    <name type="scientific">Rapidithrix thailandica</name>
    <dbReference type="NCBI Taxonomy" id="413964"/>
    <lineage>
        <taxon>Bacteria</taxon>
        <taxon>Pseudomonadati</taxon>
        <taxon>Bacteroidota</taxon>
        <taxon>Cytophagia</taxon>
        <taxon>Cytophagales</taxon>
        <taxon>Flammeovirgaceae</taxon>
        <taxon>Rapidithrix</taxon>
    </lineage>
</organism>
<dbReference type="InterPro" id="IPR006132">
    <property type="entry name" value="Asp/Orn_carbamoyltranf_P-bd"/>
</dbReference>
<accession>A0AAW9S316</accession>
<name>A0AAW9S316_9BACT</name>
<feature type="binding site" description="in other chain" evidence="2">
    <location>
        <position position="300"/>
    </location>
    <ligand>
        <name>carbamoyl phosphate</name>
        <dbReference type="ChEBI" id="CHEBI:58228"/>
        <note>ligand shared between two neighboring subunits</note>
    </ligand>
</feature>
<dbReference type="AlphaFoldDB" id="A0AAW9S316"/>
<dbReference type="PRINTS" id="PR00101">
    <property type="entry name" value="ATCASE"/>
</dbReference>
<evidence type="ECO:0000256" key="2">
    <source>
        <dbReference type="HAMAP-Rule" id="MF_02235"/>
    </source>
</evidence>
<dbReference type="EC" id="2.1.3.11" evidence="2"/>
<dbReference type="Pfam" id="PF02729">
    <property type="entry name" value="OTCace_N"/>
    <property type="match status" value="1"/>
</dbReference>
<sequence length="315" mass="35112">MKNFTSVQDVQDINALALEGLSLKQSPFSNKAIGENKTLGLIFFNPSLRTRLSSQKAAQNLGMELFVMNIDKEGWRIETEMGVLMDGDKAEHIKEAAGVISQYCDVLGIRSFPGLTDRNADYSDHILQSFLDFASVPIVSLESATRHPLQSLADLMTIKEHQTNAKPKVVLTWAPHPRALPQAVPNSFAEWMNQADVDLVITHPEGYELDEQFVGNATVSYQQDEALQGADFVYAKNWSSFQQYGKILSTDSNWTITREKMALTNQGKFMHCLPVRRNMIVSDAVIDSPASLVLEQANNRTFAMQAVLKSILESN</sequence>
<gene>
    <name evidence="2" type="primary">argF'</name>
    <name evidence="5" type="ORF">AAG747_02615</name>
</gene>
<keyword evidence="1 2" id="KW-0808">Transferase</keyword>
<feature type="binding site" description="in other chain" evidence="2">
    <location>
        <position position="110"/>
    </location>
    <ligand>
        <name>carbamoyl phosphate</name>
        <dbReference type="ChEBI" id="CHEBI:58228"/>
        <note>ligand shared between two neighboring subunits</note>
    </ligand>
</feature>
<dbReference type="RefSeq" id="WP_346819566.1">
    <property type="nucleotide sequence ID" value="NZ_JBDKWZ010000001.1"/>
</dbReference>
<feature type="binding site" evidence="2">
    <location>
        <position position="176"/>
    </location>
    <ligand>
        <name>N(2)-succinyl-L-ornithine</name>
        <dbReference type="ChEBI" id="CHEBI:58514"/>
    </ligand>
</feature>
<dbReference type="HAMAP" id="MF_02235">
    <property type="entry name" value="SOTCase"/>
    <property type="match status" value="1"/>
</dbReference>
<comment type="caution">
    <text evidence="5">The sequence shown here is derived from an EMBL/GenBank/DDBJ whole genome shotgun (WGS) entry which is preliminary data.</text>
</comment>
<dbReference type="EMBL" id="JBDKWZ010000001">
    <property type="protein sequence ID" value="MEN7546784.1"/>
    <property type="molecule type" value="Genomic_DNA"/>
</dbReference>
<protein>
    <recommendedName>
        <fullName evidence="2">N-succinylornithine carbamoyltransferase</fullName>
        <ecNumber evidence="2">2.1.3.11</ecNumber>
    </recommendedName>
    <alternativeName>
        <fullName evidence="2">N-succinyl-L-ornithine transcarbamylase</fullName>
        <shortName evidence="2">SOTCase</shortName>
    </alternativeName>
</protein>
<dbReference type="GO" id="GO:0016597">
    <property type="term" value="F:amino acid binding"/>
    <property type="evidence" value="ECO:0007669"/>
    <property type="project" value="InterPro"/>
</dbReference>
<feature type="binding site" description="in other chain" evidence="2">
    <location>
        <begin position="272"/>
        <end position="273"/>
    </location>
    <ligand>
        <name>carbamoyl phosphate</name>
        <dbReference type="ChEBI" id="CHEBI:58228"/>
        <note>ligand shared between two neighboring subunits</note>
    </ligand>
</feature>
<feature type="binding site" evidence="2">
    <location>
        <position position="276"/>
    </location>
    <ligand>
        <name>N(2)-succinyl-L-ornithine</name>
        <dbReference type="ChEBI" id="CHEBI:58514"/>
    </ligand>
</feature>
<feature type="binding site" description="in other chain" evidence="2">
    <location>
        <begin position="147"/>
        <end position="150"/>
    </location>
    <ligand>
        <name>carbamoyl phosphate</name>
        <dbReference type="ChEBI" id="CHEBI:58228"/>
        <note>ligand shared between two neighboring subunits</note>
    </ligand>
</feature>
<comment type="catalytic activity">
    <reaction evidence="2">
        <text>N(2)-succinyl-L-ornithine + carbamoyl phosphate = N(2)-succinyl-L-citrulline + phosphate + H(+)</text>
        <dbReference type="Rhea" id="RHEA:25884"/>
        <dbReference type="ChEBI" id="CHEBI:15378"/>
        <dbReference type="ChEBI" id="CHEBI:43474"/>
        <dbReference type="ChEBI" id="CHEBI:58228"/>
        <dbReference type="ChEBI" id="CHEBI:58514"/>
        <dbReference type="ChEBI" id="CHEBI:58862"/>
        <dbReference type="EC" id="2.1.3.11"/>
    </reaction>
</comment>
<keyword evidence="2" id="KW-0028">Amino-acid biosynthesis</keyword>
<evidence type="ECO:0000256" key="1">
    <source>
        <dbReference type="ARBA" id="ARBA00022679"/>
    </source>
</evidence>
<comment type="pathway">
    <text evidence="2">Amino-acid biosynthesis; L-arginine biosynthesis.</text>
</comment>
<feature type="binding site" description="in other chain" evidence="2">
    <location>
        <begin position="47"/>
        <end position="50"/>
    </location>
    <ligand>
        <name>carbamoyl phosphate</name>
        <dbReference type="ChEBI" id="CHEBI:58228"/>
        <note>ligand shared between two neighboring subunits</note>
    </ligand>
</feature>
<dbReference type="Proteomes" id="UP001403385">
    <property type="component" value="Unassembled WGS sequence"/>
</dbReference>
<keyword evidence="2" id="KW-0055">Arginine biosynthesis</keyword>
<dbReference type="NCBIfam" id="NF003384">
    <property type="entry name" value="PRK04523.1"/>
    <property type="match status" value="1"/>
</dbReference>
<dbReference type="SUPFAM" id="SSF53671">
    <property type="entry name" value="Aspartate/ornithine carbamoyltransferase"/>
    <property type="match status" value="1"/>
</dbReference>
<dbReference type="PANTHER" id="PTHR45753:SF3">
    <property type="entry name" value="ORNITHINE TRANSCARBAMYLASE, MITOCHONDRIAL"/>
    <property type="match status" value="1"/>
</dbReference>
<dbReference type="InterPro" id="IPR043696">
    <property type="entry name" value="ArgF'-like"/>
</dbReference>
<dbReference type="InterPro" id="IPR036901">
    <property type="entry name" value="Asp/Orn_carbamoylTrfase_sf"/>
</dbReference>
<evidence type="ECO:0000259" key="4">
    <source>
        <dbReference type="Pfam" id="PF02729"/>
    </source>
</evidence>